<evidence type="ECO:0000256" key="4">
    <source>
        <dbReference type="ARBA" id="ARBA00022962"/>
    </source>
</evidence>
<evidence type="ECO:0000256" key="2">
    <source>
        <dbReference type="ARBA" id="ARBA00012916"/>
    </source>
</evidence>
<dbReference type="PROSITE" id="PS51278">
    <property type="entry name" value="GATASE_TYPE_2"/>
    <property type="match status" value="1"/>
</dbReference>
<evidence type="ECO:0000313" key="6">
    <source>
        <dbReference type="EMBL" id="MBC9786000.1"/>
    </source>
</evidence>
<dbReference type="PANTHER" id="PTHR10937">
    <property type="entry name" value="GLUCOSAMINE--FRUCTOSE-6-PHOSPHATE AMINOTRANSFERASE, ISOMERIZING"/>
    <property type="match status" value="1"/>
</dbReference>
<evidence type="ECO:0000256" key="1">
    <source>
        <dbReference type="ARBA" id="ARBA00001031"/>
    </source>
</evidence>
<dbReference type="InterPro" id="IPR029055">
    <property type="entry name" value="Ntn_hydrolases_N"/>
</dbReference>
<dbReference type="Pfam" id="PF13522">
    <property type="entry name" value="GATase_6"/>
    <property type="match status" value="1"/>
</dbReference>
<evidence type="ECO:0000256" key="3">
    <source>
        <dbReference type="ARBA" id="ARBA00022679"/>
    </source>
</evidence>
<dbReference type="SUPFAM" id="SSF56235">
    <property type="entry name" value="N-terminal nucleophile aminohydrolases (Ntn hydrolases)"/>
    <property type="match status" value="1"/>
</dbReference>
<protein>
    <recommendedName>
        <fullName evidence="2">glutamine--fructose-6-phosphate transaminase (isomerizing)</fullName>
        <ecNumber evidence="2">2.6.1.16</ecNumber>
    </recommendedName>
</protein>
<keyword evidence="3" id="KW-0808">Transferase</keyword>
<comment type="catalytic activity">
    <reaction evidence="1">
        <text>D-fructose 6-phosphate + L-glutamine = D-glucosamine 6-phosphate + L-glutamate</text>
        <dbReference type="Rhea" id="RHEA:13237"/>
        <dbReference type="ChEBI" id="CHEBI:29985"/>
        <dbReference type="ChEBI" id="CHEBI:58359"/>
        <dbReference type="ChEBI" id="CHEBI:58725"/>
        <dbReference type="ChEBI" id="CHEBI:61527"/>
        <dbReference type="EC" id="2.6.1.16"/>
    </reaction>
</comment>
<keyword evidence="7" id="KW-1185">Reference proteome</keyword>
<evidence type="ECO:0000313" key="7">
    <source>
        <dbReference type="Proteomes" id="UP000617402"/>
    </source>
</evidence>
<dbReference type="EC" id="2.6.1.16" evidence="2"/>
<proteinExistence type="predicted"/>
<dbReference type="RefSeq" id="WP_188041429.1">
    <property type="nucleotide sequence ID" value="NZ_JACVHF010000022.1"/>
</dbReference>
<sequence length="201" mass="22836">MERNLEVRCDSLLPDATETSITKVSPHISAGVEALIDLIDHVLKARSGRIYNCHRQGNGLSFRIEYGGSLTELCYALEAAQVQTISLGRQLRIHKDLGTADRLNQLYSFQERIDSHGIGHARLATESRVSPDRSHPFWAYGFSDVDVHNGQLTNYCKLRRRFQHLGYRFRTDNDSELIAIYCRPLPAEGIRTVLRLRAQSI</sequence>
<gene>
    <name evidence="6" type="ORF">H1S01_16060</name>
</gene>
<comment type="caution">
    <text evidence="6">The sequence shown here is derived from an EMBL/GenBank/DDBJ whole genome shotgun (WGS) entry which is preliminary data.</text>
</comment>
<dbReference type="Gene3D" id="3.60.20.10">
    <property type="entry name" value="Glutamine Phosphoribosylpyrophosphate, subunit 1, domain 1"/>
    <property type="match status" value="1"/>
</dbReference>
<dbReference type="InterPro" id="IPR017932">
    <property type="entry name" value="GATase_2_dom"/>
</dbReference>
<reference evidence="6 7" key="1">
    <citation type="submission" date="2020-07" db="EMBL/GenBank/DDBJ databases">
        <title>Draft whole-genome sequence of Heliobacterium chlorum DSM 3682, type strain.</title>
        <authorList>
            <person name="Kyndt J.A."/>
            <person name="Meyer T.E."/>
            <person name="Imhoff J.F."/>
        </authorList>
    </citation>
    <scope>NUCLEOTIDE SEQUENCE [LARGE SCALE GENOMIC DNA]</scope>
    <source>
        <strain evidence="6 7">DSM 3682</strain>
    </source>
</reference>
<keyword evidence="4" id="KW-0315">Glutamine amidotransferase</keyword>
<name>A0ABR7T6J1_HELCL</name>
<dbReference type="EMBL" id="JACVHF010000022">
    <property type="protein sequence ID" value="MBC9786000.1"/>
    <property type="molecule type" value="Genomic_DNA"/>
</dbReference>
<feature type="domain" description="Glutamine amidotransferase type-2" evidence="5">
    <location>
        <begin position="1"/>
        <end position="201"/>
    </location>
</feature>
<evidence type="ECO:0000259" key="5">
    <source>
        <dbReference type="PROSITE" id="PS51278"/>
    </source>
</evidence>
<organism evidence="6 7">
    <name type="scientific">Heliobacterium chlorum</name>
    <dbReference type="NCBI Taxonomy" id="2698"/>
    <lineage>
        <taxon>Bacteria</taxon>
        <taxon>Bacillati</taxon>
        <taxon>Bacillota</taxon>
        <taxon>Clostridia</taxon>
        <taxon>Eubacteriales</taxon>
        <taxon>Heliobacteriaceae</taxon>
        <taxon>Heliobacterium</taxon>
    </lineage>
</organism>
<accession>A0ABR7T6J1</accession>
<dbReference type="Proteomes" id="UP000617402">
    <property type="component" value="Unassembled WGS sequence"/>
</dbReference>